<keyword evidence="2" id="KW-0732">Signal</keyword>
<feature type="chain" id="PRO_5041232000" evidence="2">
    <location>
        <begin position="21"/>
        <end position="599"/>
    </location>
</feature>
<keyword evidence="4" id="KW-1185">Reference proteome</keyword>
<evidence type="ECO:0000256" key="2">
    <source>
        <dbReference type="SAM" id="SignalP"/>
    </source>
</evidence>
<dbReference type="AlphaFoldDB" id="A0AA39I8D2"/>
<dbReference type="Pfam" id="PF04870">
    <property type="entry name" value="Moulting_cycle"/>
    <property type="match status" value="1"/>
</dbReference>
<feature type="region of interest" description="Disordered" evidence="1">
    <location>
        <begin position="151"/>
        <end position="195"/>
    </location>
</feature>
<protein>
    <submittedName>
        <fullName evidence="3">Uncharacterized protein</fullName>
    </submittedName>
</protein>
<evidence type="ECO:0000313" key="4">
    <source>
        <dbReference type="Proteomes" id="UP001175271"/>
    </source>
</evidence>
<dbReference type="Proteomes" id="UP001175271">
    <property type="component" value="Unassembled WGS sequence"/>
</dbReference>
<dbReference type="PANTHER" id="PTHR21523:SF46">
    <property type="entry name" value="MLT-TEN (MLT-10) RELATED"/>
    <property type="match status" value="1"/>
</dbReference>
<gene>
    <name evidence="3" type="ORF">QR680_013460</name>
</gene>
<sequence>MRLEAIPLAALLIVLTKTSGLSEERKLREIEKARLSPEELKKMEDMHTVWYLQAVEALLGAYGRKLYRAMDRRNQSAFVFCLSRIEEEMDIRSGARCITAAVDGRLQPSPFRPMRRAAWKPRRTIRRRPRPLRRKDIRMKEPFAIRILKQKTAKGRPKRDYRLTSKNSYDDESSVKTLQEMPGLKDTKQGNPKSPVTMLAKFLTNVVRSVDPRNRMESKATWEDSQKRIHKMERMIERSGDRFNFKRRMLDVVTGMKRRRTVAEKVRDLLPTNRSPLMSDVFKLVESYSKHNGEVNYRFLSPKFGSVLPPRHSHRTESVFSPNVLPFYRDPNSVLPIPDIVEATGLPSGDQKAVLELIMEASGARLVVDEASKVFEKAASGGFLEDILNITNAITNTFQSIERTFSSEQRSQMDTDDFTFLTAEQLKEMFASGGVFNVSDLPFDLEDYAKWKDEEREEAVIEKIRSLAEEGDGRSSRSKRQITLSPFAFSPTKLDLAVLAPMTLSPNIFSPIILAPGVLSPPVFTPMVGSPLVFAPFILGPNVFSAAVFDVYVFSPYFISPNVFNPYVLSPLILSPHMLSPDVSAYWNRVRTRGRYSLP</sequence>
<comment type="caution">
    <text evidence="3">The sequence shown here is derived from an EMBL/GenBank/DDBJ whole genome shotgun (WGS) entry which is preliminary data.</text>
</comment>
<reference evidence="3" key="1">
    <citation type="submission" date="2023-06" db="EMBL/GenBank/DDBJ databases">
        <title>Genomic analysis of the entomopathogenic nematode Steinernema hermaphroditum.</title>
        <authorList>
            <person name="Schwarz E.M."/>
            <person name="Heppert J.K."/>
            <person name="Baniya A."/>
            <person name="Schwartz H.T."/>
            <person name="Tan C.-H."/>
            <person name="Antoshechkin I."/>
            <person name="Sternberg P.W."/>
            <person name="Goodrich-Blair H."/>
            <person name="Dillman A.R."/>
        </authorList>
    </citation>
    <scope>NUCLEOTIDE SEQUENCE</scope>
    <source>
        <strain evidence="3">PS9179</strain>
        <tissue evidence="3">Whole animal</tissue>
    </source>
</reference>
<organism evidence="3 4">
    <name type="scientific">Steinernema hermaphroditum</name>
    <dbReference type="NCBI Taxonomy" id="289476"/>
    <lineage>
        <taxon>Eukaryota</taxon>
        <taxon>Metazoa</taxon>
        <taxon>Ecdysozoa</taxon>
        <taxon>Nematoda</taxon>
        <taxon>Chromadorea</taxon>
        <taxon>Rhabditida</taxon>
        <taxon>Tylenchina</taxon>
        <taxon>Panagrolaimomorpha</taxon>
        <taxon>Strongyloidoidea</taxon>
        <taxon>Steinernematidae</taxon>
        <taxon>Steinernema</taxon>
    </lineage>
</organism>
<name>A0AA39I8D2_9BILA</name>
<dbReference type="EMBL" id="JAUCMV010000002">
    <property type="protein sequence ID" value="KAK0418254.1"/>
    <property type="molecule type" value="Genomic_DNA"/>
</dbReference>
<dbReference type="InterPro" id="IPR006954">
    <property type="entry name" value="Mlt-10-like"/>
</dbReference>
<dbReference type="PANTHER" id="PTHR21523">
    <property type="match status" value="1"/>
</dbReference>
<feature type="signal peptide" evidence="2">
    <location>
        <begin position="1"/>
        <end position="20"/>
    </location>
</feature>
<accession>A0AA39I8D2</accession>
<proteinExistence type="predicted"/>
<evidence type="ECO:0000313" key="3">
    <source>
        <dbReference type="EMBL" id="KAK0418254.1"/>
    </source>
</evidence>
<evidence type="ECO:0000256" key="1">
    <source>
        <dbReference type="SAM" id="MobiDB-lite"/>
    </source>
</evidence>